<name>A0A4Y7RHZ7_9FIRM</name>
<keyword evidence="4 6" id="KW-0238">DNA-binding</keyword>
<accession>A0A4Y7RHZ7</accession>
<dbReference type="Pfam" id="PF00589">
    <property type="entry name" value="Phage_integrase"/>
    <property type="match status" value="2"/>
</dbReference>
<dbReference type="GO" id="GO:0006310">
    <property type="term" value="P:DNA recombination"/>
    <property type="evidence" value="ECO:0007669"/>
    <property type="project" value="UniProtKB-KW"/>
</dbReference>
<dbReference type="RefSeq" id="WP_134217430.1">
    <property type="nucleotide sequence ID" value="NZ_QFGA01000001.1"/>
</dbReference>
<evidence type="ECO:0000256" key="1">
    <source>
        <dbReference type="ARBA" id="ARBA00003283"/>
    </source>
</evidence>
<protein>
    <submittedName>
        <fullName evidence="9">Putative prophage phiRv2 integrase</fullName>
    </submittedName>
</protein>
<dbReference type="PROSITE" id="PS51898">
    <property type="entry name" value="TYR_RECOMBINASE"/>
    <property type="match status" value="1"/>
</dbReference>
<gene>
    <name evidence="9" type="ORF">Psch_02194</name>
</gene>
<dbReference type="InterPro" id="IPR004107">
    <property type="entry name" value="Integrase_SAM-like_N"/>
</dbReference>
<sequence length="503" mass="56626">MAGKGSIEKRGANTWRLIASCGMKGDQQIKKTKTVTVKVSCEQKSCKNCTRIARCQARREAEKLLAEFVLEIEKGLFLESSKLTFSNFVDRWIKDYAESNLAPKTLSSYQDMLRKFILPAFGHLKLEQIKPAHLIEFYANLQEDGIRLDGKQGGLSEKTISYTHRIISSVLQDAVQWQVIASNPASRVKPPKVTKKQTACYDEEQTAALMEAIENEGLKYKVIILLAVFTGLRRGELMGLEWQDIDFNKGTLLVRQASQYLPDKGTFTKAPKNESSVRLMALPASIMTLLKQYKVNQAEERLKVGDLWRGTGVLSNFTELLDSVTSKDVSAAQLLKILRSQDGIIEKWEDNLQAIAVRINNEEIIQELCKFGEKAAPEIAALNTLSDMQLKEFISLWKSKKSSGGRLFVTWDGQPMHPDTISKWFPKFLKRHELPPLPFHGLRHTAATMLINQGLPAKSISGRMGHADIGTTYNIYGHYLKSADKEAADRLEKVYQNMKGNVN</sequence>
<dbReference type="InterPro" id="IPR050090">
    <property type="entry name" value="Tyrosine_recombinase_XerCD"/>
</dbReference>
<dbReference type="InterPro" id="IPR013762">
    <property type="entry name" value="Integrase-like_cat_sf"/>
</dbReference>
<evidence type="ECO:0000256" key="6">
    <source>
        <dbReference type="PROSITE-ProRule" id="PRU01248"/>
    </source>
</evidence>
<dbReference type="PROSITE" id="PS51900">
    <property type="entry name" value="CB"/>
    <property type="match status" value="1"/>
</dbReference>
<organism evidence="9 10">
    <name type="scientific">Pelotomaculum schinkii</name>
    <dbReference type="NCBI Taxonomy" id="78350"/>
    <lineage>
        <taxon>Bacteria</taxon>
        <taxon>Bacillati</taxon>
        <taxon>Bacillota</taxon>
        <taxon>Clostridia</taxon>
        <taxon>Eubacteriales</taxon>
        <taxon>Desulfotomaculaceae</taxon>
        <taxon>Pelotomaculum</taxon>
    </lineage>
</organism>
<comment type="function">
    <text evidence="1">Site-specific tyrosine recombinase, which acts by catalyzing the cutting and rejoining of the recombining DNA molecules.</text>
</comment>
<dbReference type="Proteomes" id="UP000298324">
    <property type="component" value="Unassembled WGS sequence"/>
</dbReference>
<evidence type="ECO:0000256" key="5">
    <source>
        <dbReference type="ARBA" id="ARBA00023172"/>
    </source>
</evidence>
<evidence type="ECO:0000259" key="7">
    <source>
        <dbReference type="PROSITE" id="PS51898"/>
    </source>
</evidence>
<dbReference type="PANTHER" id="PTHR30349:SF91">
    <property type="entry name" value="INTA PROTEIN"/>
    <property type="match status" value="1"/>
</dbReference>
<evidence type="ECO:0000313" key="9">
    <source>
        <dbReference type="EMBL" id="TEB08628.1"/>
    </source>
</evidence>
<dbReference type="Pfam" id="PF14659">
    <property type="entry name" value="Phage_int_SAM_3"/>
    <property type="match status" value="1"/>
</dbReference>
<keyword evidence="5" id="KW-0233">DNA recombination</keyword>
<dbReference type="InterPro" id="IPR011010">
    <property type="entry name" value="DNA_brk_join_enz"/>
</dbReference>
<evidence type="ECO:0000256" key="3">
    <source>
        <dbReference type="ARBA" id="ARBA00022908"/>
    </source>
</evidence>
<dbReference type="PANTHER" id="PTHR30349">
    <property type="entry name" value="PHAGE INTEGRASE-RELATED"/>
    <property type="match status" value="1"/>
</dbReference>
<comment type="caution">
    <text evidence="9">The sequence shown here is derived from an EMBL/GenBank/DDBJ whole genome shotgun (WGS) entry which is preliminary data.</text>
</comment>
<evidence type="ECO:0000256" key="4">
    <source>
        <dbReference type="ARBA" id="ARBA00023125"/>
    </source>
</evidence>
<dbReference type="EMBL" id="QFGA01000001">
    <property type="protein sequence ID" value="TEB08628.1"/>
    <property type="molecule type" value="Genomic_DNA"/>
</dbReference>
<dbReference type="InterPro" id="IPR002104">
    <property type="entry name" value="Integrase_catalytic"/>
</dbReference>
<evidence type="ECO:0000313" key="10">
    <source>
        <dbReference type="Proteomes" id="UP000298324"/>
    </source>
</evidence>
<dbReference type="InterPro" id="IPR010998">
    <property type="entry name" value="Integrase_recombinase_N"/>
</dbReference>
<comment type="similarity">
    <text evidence="2">Belongs to the 'phage' integrase family.</text>
</comment>
<feature type="domain" description="Tyr recombinase" evidence="7">
    <location>
        <begin position="196"/>
        <end position="489"/>
    </location>
</feature>
<dbReference type="SUPFAM" id="SSF56349">
    <property type="entry name" value="DNA breaking-rejoining enzymes"/>
    <property type="match status" value="2"/>
</dbReference>
<keyword evidence="10" id="KW-1185">Reference proteome</keyword>
<evidence type="ECO:0000259" key="8">
    <source>
        <dbReference type="PROSITE" id="PS51900"/>
    </source>
</evidence>
<dbReference type="AlphaFoldDB" id="A0A4Y7RHZ7"/>
<dbReference type="Gene3D" id="1.10.443.10">
    <property type="entry name" value="Intergrase catalytic core"/>
    <property type="match status" value="2"/>
</dbReference>
<reference evidence="9 10" key="1">
    <citation type="journal article" date="2018" name="Environ. Microbiol.">
        <title>Novel energy conservation strategies and behaviour of Pelotomaculum schinkii driving syntrophic propionate catabolism.</title>
        <authorList>
            <person name="Hidalgo-Ahumada C.A.P."/>
            <person name="Nobu M.K."/>
            <person name="Narihiro T."/>
            <person name="Tamaki H."/>
            <person name="Liu W.T."/>
            <person name="Kamagata Y."/>
            <person name="Stams A.J.M."/>
            <person name="Imachi H."/>
            <person name="Sousa D.Z."/>
        </authorList>
    </citation>
    <scope>NUCLEOTIDE SEQUENCE [LARGE SCALE GENOMIC DNA]</scope>
    <source>
        <strain evidence="9 10">HH</strain>
    </source>
</reference>
<keyword evidence="3" id="KW-0229">DNA integration</keyword>
<feature type="domain" description="Core-binding (CB)" evidence="8">
    <location>
        <begin position="83"/>
        <end position="175"/>
    </location>
</feature>
<dbReference type="CDD" id="cd01189">
    <property type="entry name" value="INT_ICEBs1_C_like"/>
    <property type="match status" value="1"/>
</dbReference>
<dbReference type="Gene3D" id="1.10.150.130">
    <property type="match status" value="1"/>
</dbReference>
<proteinExistence type="inferred from homology"/>
<dbReference type="GO" id="GO:0003677">
    <property type="term" value="F:DNA binding"/>
    <property type="evidence" value="ECO:0007669"/>
    <property type="project" value="UniProtKB-UniRule"/>
</dbReference>
<dbReference type="InterPro" id="IPR044068">
    <property type="entry name" value="CB"/>
</dbReference>
<dbReference type="GO" id="GO:0015074">
    <property type="term" value="P:DNA integration"/>
    <property type="evidence" value="ECO:0007669"/>
    <property type="project" value="UniProtKB-KW"/>
</dbReference>
<evidence type="ECO:0000256" key="2">
    <source>
        <dbReference type="ARBA" id="ARBA00008857"/>
    </source>
</evidence>